<dbReference type="Pfam" id="PF02809">
    <property type="entry name" value="UIM"/>
    <property type="match status" value="2"/>
</dbReference>
<feature type="domain" description="F-box" evidence="5">
    <location>
        <begin position="46"/>
        <end position="92"/>
    </location>
</feature>
<evidence type="ECO:0000313" key="7">
    <source>
        <dbReference type="Proteomes" id="UP000078561"/>
    </source>
</evidence>
<dbReference type="InterPro" id="IPR001680">
    <property type="entry name" value="WD40_rpt"/>
</dbReference>
<evidence type="ECO:0000313" key="6">
    <source>
        <dbReference type="EMBL" id="SAM00216.1"/>
    </source>
</evidence>
<dbReference type="InParanoid" id="A0A168NBJ9"/>
<name>A0A168NBJ9_ABSGL</name>
<evidence type="ECO:0000256" key="4">
    <source>
        <dbReference type="SAM" id="MobiDB-lite"/>
    </source>
</evidence>
<gene>
    <name evidence="6" type="primary">ABSGL_05893.1 scaffold 7570</name>
</gene>
<evidence type="ECO:0000256" key="2">
    <source>
        <dbReference type="ARBA" id="ARBA00022737"/>
    </source>
</evidence>
<dbReference type="Pfam" id="PF12937">
    <property type="entry name" value="F-box-like"/>
    <property type="match status" value="1"/>
</dbReference>
<feature type="repeat" description="WD" evidence="3">
    <location>
        <begin position="453"/>
        <end position="492"/>
    </location>
</feature>
<protein>
    <recommendedName>
        <fullName evidence="5">F-box domain-containing protein</fullName>
    </recommendedName>
</protein>
<dbReference type="Proteomes" id="UP000078561">
    <property type="component" value="Unassembled WGS sequence"/>
</dbReference>
<proteinExistence type="predicted"/>
<dbReference type="InterPro" id="IPR003903">
    <property type="entry name" value="UIM_dom"/>
</dbReference>
<dbReference type="OrthoDB" id="2095648at2759"/>
<dbReference type="SUPFAM" id="SSF81383">
    <property type="entry name" value="F-box domain"/>
    <property type="match status" value="1"/>
</dbReference>
<dbReference type="STRING" id="4829.A0A168NBJ9"/>
<dbReference type="PANTHER" id="PTHR19857">
    <property type="entry name" value="MITOCHONDRIAL DIVISION PROTEIN 1-RELATED"/>
    <property type="match status" value="1"/>
</dbReference>
<dbReference type="Gene3D" id="1.20.1280.50">
    <property type="match status" value="1"/>
</dbReference>
<dbReference type="PANTHER" id="PTHR19857:SF21">
    <property type="entry name" value="ANAPHASE-PROMOTING COMPLEX SUBUNIT 4 WD40 DOMAIN-CONTAINING PROTEIN"/>
    <property type="match status" value="1"/>
</dbReference>
<dbReference type="SUPFAM" id="SSF50978">
    <property type="entry name" value="WD40 repeat-like"/>
    <property type="match status" value="1"/>
</dbReference>
<dbReference type="InterPro" id="IPR001810">
    <property type="entry name" value="F-box_dom"/>
</dbReference>
<dbReference type="SMART" id="SM00256">
    <property type="entry name" value="FBOX"/>
    <property type="match status" value="1"/>
</dbReference>
<dbReference type="FunCoup" id="A0A168NBJ9">
    <property type="interactions" value="206"/>
</dbReference>
<dbReference type="OMA" id="NTHAMCA"/>
<reference evidence="6" key="1">
    <citation type="submission" date="2016-04" db="EMBL/GenBank/DDBJ databases">
        <authorList>
            <person name="Evans L.H."/>
            <person name="Alamgir A."/>
            <person name="Owens N."/>
            <person name="Weber N.D."/>
            <person name="Virtaneva K."/>
            <person name="Barbian K."/>
            <person name="Babar A."/>
            <person name="Rosenke K."/>
        </authorList>
    </citation>
    <scope>NUCLEOTIDE SEQUENCE [LARGE SCALE GENOMIC DNA]</scope>
    <source>
        <strain evidence="6">CBS 101.48</strain>
    </source>
</reference>
<dbReference type="InterPro" id="IPR051179">
    <property type="entry name" value="WD_repeat_multifunction"/>
</dbReference>
<keyword evidence="2" id="KW-0677">Repeat</keyword>
<dbReference type="Gene3D" id="2.130.10.10">
    <property type="entry name" value="YVTN repeat-like/Quinoprotein amine dehydrogenase"/>
    <property type="match status" value="2"/>
</dbReference>
<evidence type="ECO:0000259" key="5">
    <source>
        <dbReference type="PROSITE" id="PS50181"/>
    </source>
</evidence>
<dbReference type="SMART" id="SM00320">
    <property type="entry name" value="WD40"/>
    <property type="match status" value="4"/>
</dbReference>
<dbReference type="InterPro" id="IPR015943">
    <property type="entry name" value="WD40/YVTN_repeat-like_dom_sf"/>
</dbReference>
<dbReference type="InterPro" id="IPR036047">
    <property type="entry name" value="F-box-like_dom_sf"/>
</dbReference>
<feature type="region of interest" description="Disordered" evidence="4">
    <location>
        <begin position="398"/>
        <end position="420"/>
    </location>
</feature>
<accession>A0A168NBJ9</accession>
<dbReference type="PROSITE" id="PS50294">
    <property type="entry name" value="WD_REPEATS_REGION"/>
    <property type="match status" value="1"/>
</dbReference>
<dbReference type="AlphaFoldDB" id="A0A168NBJ9"/>
<dbReference type="InterPro" id="IPR036322">
    <property type="entry name" value="WD40_repeat_dom_sf"/>
</dbReference>
<evidence type="ECO:0000256" key="3">
    <source>
        <dbReference type="PROSITE-ProRule" id="PRU00221"/>
    </source>
</evidence>
<keyword evidence="7" id="KW-1185">Reference proteome</keyword>
<evidence type="ECO:0000256" key="1">
    <source>
        <dbReference type="ARBA" id="ARBA00022574"/>
    </source>
</evidence>
<dbReference type="PROSITE" id="PS50082">
    <property type="entry name" value="WD_REPEATS_2"/>
    <property type="match status" value="1"/>
</dbReference>
<keyword evidence="1 3" id="KW-0853">WD repeat</keyword>
<dbReference type="PROSITE" id="PS50181">
    <property type="entry name" value="FBOX"/>
    <property type="match status" value="1"/>
</dbReference>
<dbReference type="EMBL" id="LT553165">
    <property type="protein sequence ID" value="SAM00216.1"/>
    <property type="molecule type" value="Genomic_DNA"/>
</dbReference>
<organism evidence="6">
    <name type="scientific">Absidia glauca</name>
    <name type="common">Pin mould</name>
    <dbReference type="NCBI Taxonomy" id="4829"/>
    <lineage>
        <taxon>Eukaryota</taxon>
        <taxon>Fungi</taxon>
        <taxon>Fungi incertae sedis</taxon>
        <taxon>Mucoromycota</taxon>
        <taxon>Mucoromycotina</taxon>
        <taxon>Mucoromycetes</taxon>
        <taxon>Mucorales</taxon>
        <taxon>Cunninghamellaceae</taxon>
        <taxon>Absidia</taxon>
    </lineage>
</organism>
<sequence>MTPATSNTILGTNVGNERYIQQKLQHFSTSPFGMTDTHHDASPPSATFIHCLPPEVVAHIFGRLDPTSLTVAASTCRYWRHIVTDDVCWKNAFVAYFGRPPYKRIQPSSWKAEYILRTRLIRKWEKGRATQLTFDPKIGYIDTICVDFQEDLIMAASEGQGVVAQCHPSTGKLNRHLVYSSNEGMPRAVSALKMDNNRILWGFSNGYVTMTVRAKTLGRRRLRLFPDFHQGAVRALCLPSFISNVVLTAGDDGRVKILDVSTGFTLVGLYGQPSSPTYLEATSDHHVIAGYANGTIVIWNIQLYRLHQQQRYGQGYEEHEAYDATQRLIQPPPIDNETSVRSMVYDATTKTILVAYTDLRNLYQYDIHGGKLLAVMEGHTFGPICAMTWDIEPSFSFTDEPMLDSPSPPTNPQKNRPAQRLVATGDTSGTICLWPLDAFGNDGTTVVRPLCEFHGHASPISAIYLDAFKMVSGADDGRIRIWDPLTGELLRTLGFKISRPTAIYRNDVSSMRVKALSCDEHRCVATIGCQVKSWDFSSVSSSSLSSSSVGKLRQKPKIPPLRDELHYQIKEQVKSSAKILDKERREQALAAKEHDEWTLGGLSNEEMLAYAMMLSHESTVDPMAGTTPDLSQALTASPTFSKQGGVSILHSLLPSSSMDRTHDDTTTTSLMDSDLDWPAIGSMMDNTAFADTDDEELQYVLRLSRHDT</sequence>
<dbReference type="Pfam" id="PF00400">
    <property type="entry name" value="WD40"/>
    <property type="match status" value="1"/>
</dbReference>